<dbReference type="RefSeq" id="WP_133539794.1">
    <property type="nucleotide sequence ID" value="NZ_SNXI01000008.1"/>
</dbReference>
<feature type="active site" description="Proton acceptor" evidence="4">
    <location>
        <position position="75"/>
    </location>
</feature>
<comment type="caution">
    <text evidence="5">The sequence shown here is derived from an EMBL/GenBank/DDBJ whole genome shotgun (WGS) entry which is preliminary data.</text>
</comment>
<dbReference type="GO" id="GO:0009117">
    <property type="term" value="P:nucleotide metabolic process"/>
    <property type="evidence" value="ECO:0007669"/>
    <property type="project" value="UniProtKB-KW"/>
</dbReference>
<dbReference type="PANTHER" id="PTHR43213">
    <property type="entry name" value="BIFUNCTIONAL DTTP/UTP PYROPHOSPHATASE/METHYLTRANSFERASE PROTEIN-RELATED"/>
    <property type="match status" value="1"/>
</dbReference>
<proteinExistence type="inferred from homology"/>
<protein>
    <recommendedName>
        <fullName evidence="4">dTTP/UTP pyrophosphatase</fullName>
        <shortName evidence="4">dTTPase/UTPase</shortName>
        <ecNumber evidence="4">3.6.1.9</ecNumber>
    </recommendedName>
    <alternativeName>
        <fullName evidence="4">Nucleoside triphosphate pyrophosphatase</fullName>
    </alternativeName>
    <alternativeName>
        <fullName evidence="4">Nucleotide pyrophosphatase</fullName>
        <shortName evidence="4">Nucleotide PPase</shortName>
    </alternativeName>
</protein>
<reference evidence="5 6" key="1">
    <citation type="submission" date="2019-03" db="EMBL/GenBank/DDBJ databases">
        <title>Freshwater and sediment microbial communities from various areas in North America, analyzing microbe dynamics in response to fracking.</title>
        <authorList>
            <person name="Lamendella R."/>
        </authorList>
    </citation>
    <scope>NUCLEOTIDE SEQUENCE [LARGE SCALE GENOMIC DNA]</scope>
    <source>
        <strain evidence="5 6">18_TX</strain>
    </source>
</reference>
<keyword evidence="2 4" id="KW-0378">Hydrolase</keyword>
<dbReference type="InterPro" id="IPR029001">
    <property type="entry name" value="ITPase-like_fam"/>
</dbReference>
<accession>A0A4R6P527</accession>
<dbReference type="OrthoDB" id="9807767at2"/>
<feature type="site" description="Important for substrate specificity" evidence="4">
    <location>
        <position position="17"/>
    </location>
</feature>
<feature type="site" description="Important for substrate specificity" evidence="4">
    <location>
        <position position="163"/>
    </location>
</feature>
<dbReference type="HAMAP" id="MF_00528">
    <property type="entry name" value="Maf"/>
    <property type="match status" value="1"/>
</dbReference>
<dbReference type="Pfam" id="PF02545">
    <property type="entry name" value="Maf"/>
    <property type="match status" value="1"/>
</dbReference>
<dbReference type="PIRSF" id="PIRSF006305">
    <property type="entry name" value="Maf"/>
    <property type="match status" value="1"/>
</dbReference>
<keyword evidence="6" id="KW-1185">Reference proteome</keyword>
<dbReference type="AlphaFoldDB" id="A0A4R6P527"/>
<dbReference type="InterPro" id="IPR003697">
    <property type="entry name" value="Maf-like"/>
</dbReference>
<comment type="caution">
    <text evidence="4">Lacks conserved residue(s) required for the propagation of feature annotation.</text>
</comment>
<evidence type="ECO:0000256" key="1">
    <source>
        <dbReference type="ARBA" id="ARBA00001968"/>
    </source>
</evidence>
<evidence type="ECO:0000256" key="2">
    <source>
        <dbReference type="ARBA" id="ARBA00022801"/>
    </source>
</evidence>
<organism evidence="5 6">
    <name type="scientific">Idiomarina aquatica</name>
    <dbReference type="NCBI Taxonomy" id="1327752"/>
    <lineage>
        <taxon>Bacteria</taxon>
        <taxon>Pseudomonadati</taxon>
        <taxon>Pseudomonadota</taxon>
        <taxon>Gammaproteobacteria</taxon>
        <taxon>Alteromonadales</taxon>
        <taxon>Idiomarinaceae</taxon>
        <taxon>Idiomarina</taxon>
    </lineage>
</organism>
<comment type="catalytic activity">
    <reaction evidence="4">
        <text>dTTP + H2O = dTMP + diphosphate + H(+)</text>
        <dbReference type="Rhea" id="RHEA:28534"/>
        <dbReference type="ChEBI" id="CHEBI:15377"/>
        <dbReference type="ChEBI" id="CHEBI:15378"/>
        <dbReference type="ChEBI" id="CHEBI:33019"/>
        <dbReference type="ChEBI" id="CHEBI:37568"/>
        <dbReference type="ChEBI" id="CHEBI:63528"/>
        <dbReference type="EC" id="3.6.1.9"/>
    </reaction>
</comment>
<comment type="function">
    <text evidence="4">Nucleoside triphosphate pyrophosphatase that hydrolyzes dTTP and UTP. May have a dual role in cell division arrest and in preventing the incorporation of modified nucleotides into cellular nucleic acids.</text>
</comment>
<dbReference type="Proteomes" id="UP000295531">
    <property type="component" value="Unassembled WGS sequence"/>
</dbReference>
<dbReference type="EMBL" id="SNXI01000008">
    <property type="protein sequence ID" value="TDP32737.1"/>
    <property type="molecule type" value="Genomic_DNA"/>
</dbReference>
<evidence type="ECO:0000256" key="3">
    <source>
        <dbReference type="ARBA" id="ARBA00023080"/>
    </source>
</evidence>
<name>A0A4R6P527_9GAMM</name>
<keyword evidence="3 4" id="KW-0546">Nucleotide metabolism</keyword>
<evidence type="ECO:0000313" key="5">
    <source>
        <dbReference type="EMBL" id="TDP32737.1"/>
    </source>
</evidence>
<feature type="site" description="Important for substrate specificity" evidence="4">
    <location>
        <position position="76"/>
    </location>
</feature>
<gene>
    <name evidence="5" type="ORF">DEU29_10882</name>
</gene>
<dbReference type="SUPFAM" id="SSF52972">
    <property type="entry name" value="ITPase-like"/>
    <property type="match status" value="1"/>
</dbReference>
<comment type="subcellular location">
    <subcellularLocation>
        <location evidence="4">Cytoplasm</location>
    </subcellularLocation>
</comment>
<evidence type="ECO:0000256" key="4">
    <source>
        <dbReference type="HAMAP-Rule" id="MF_00528"/>
    </source>
</evidence>
<dbReference type="CDD" id="cd00555">
    <property type="entry name" value="Maf"/>
    <property type="match status" value="1"/>
</dbReference>
<dbReference type="GO" id="GO:0036218">
    <property type="term" value="F:dTTP diphosphatase activity"/>
    <property type="evidence" value="ECO:0007669"/>
    <property type="project" value="RHEA"/>
</dbReference>
<dbReference type="EC" id="3.6.1.9" evidence="4"/>
<dbReference type="PANTHER" id="PTHR43213:SF5">
    <property type="entry name" value="BIFUNCTIONAL DTTP_UTP PYROPHOSPHATASE_METHYLTRANSFERASE PROTEIN-RELATED"/>
    <property type="match status" value="1"/>
</dbReference>
<dbReference type="Gene3D" id="3.90.950.10">
    <property type="match status" value="1"/>
</dbReference>
<dbReference type="GO" id="GO:0005737">
    <property type="term" value="C:cytoplasm"/>
    <property type="evidence" value="ECO:0007669"/>
    <property type="project" value="UniProtKB-SubCell"/>
</dbReference>
<evidence type="ECO:0000313" key="6">
    <source>
        <dbReference type="Proteomes" id="UP000295531"/>
    </source>
</evidence>
<sequence length="203" mass="22139">MTHAIAPRLILASASPRRAELLKQLDNDFQVIPSTIEEQQQAQEAPSDYVKRLALDKALAVAETIEGPALIIGSDTLIDCQGQVMEKPRDQLHSTQMLTQLANGTHQVRTAVAVVAIADNGKRWQQVLELVTDVTMGEITAQQMQDYWATGEPADKAGGYAIQGGAARFVRSISGSYTAVVGLPLYETGQLIQQGRQWLESLR</sequence>
<comment type="catalytic activity">
    <reaction evidence="4">
        <text>UTP + H2O = UMP + diphosphate + H(+)</text>
        <dbReference type="Rhea" id="RHEA:29395"/>
        <dbReference type="ChEBI" id="CHEBI:15377"/>
        <dbReference type="ChEBI" id="CHEBI:15378"/>
        <dbReference type="ChEBI" id="CHEBI:33019"/>
        <dbReference type="ChEBI" id="CHEBI:46398"/>
        <dbReference type="ChEBI" id="CHEBI:57865"/>
        <dbReference type="EC" id="3.6.1.9"/>
    </reaction>
</comment>
<dbReference type="NCBIfam" id="TIGR00172">
    <property type="entry name" value="maf"/>
    <property type="match status" value="1"/>
</dbReference>
<keyword evidence="4" id="KW-0963">Cytoplasm</keyword>
<dbReference type="GO" id="GO:0036221">
    <property type="term" value="F:UTP diphosphatase activity"/>
    <property type="evidence" value="ECO:0007669"/>
    <property type="project" value="RHEA"/>
</dbReference>
<comment type="cofactor">
    <cofactor evidence="1 4">
        <name>a divalent metal cation</name>
        <dbReference type="ChEBI" id="CHEBI:60240"/>
    </cofactor>
</comment>
<comment type="similarity">
    <text evidence="4">Belongs to the Maf family. YhdE subfamily.</text>
</comment>